<dbReference type="RefSeq" id="XP_028480332.1">
    <property type="nucleotide sequence ID" value="XM_028616475.1"/>
</dbReference>
<evidence type="ECO:0000313" key="1">
    <source>
        <dbReference type="EMBL" id="RSH88124.1"/>
    </source>
</evidence>
<evidence type="ECO:0000313" key="2">
    <source>
        <dbReference type="Proteomes" id="UP000279236"/>
    </source>
</evidence>
<dbReference type="Proteomes" id="UP000279236">
    <property type="component" value="Unassembled WGS sequence"/>
</dbReference>
<dbReference type="AlphaFoldDB" id="A0A427YAU7"/>
<organism evidence="1 2">
    <name type="scientific">Apiotrichum porosum</name>
    <dbReference type="NCBI Taxonomy" id="105984"/>
    <lineage>
        <taxon>Eukaryota</taxon>
        <taxon>Fungi</taxon>
        <taxon>Dikarya</taxon>
        <taxon>Basidiomycota</taxon>
        <taxon>Agaricomycotina</taxon>
        <taxon>Tremellomycetes</taxon>
        <taxon>Trichosporonales</taxon>
        <taxon>Trichosporonaceae</taxon>
        <taxon>Apiotrichum</taxon>
    </lineage>
</organism>
<name>A0A427YAU7_9TREE</name>
<proteinExistence type="predicted"/>
<reference evidence="1 2" key="1">
    <citation type="submission" date="2018-11" db="EMBL/GenBank/DDBJ databases">
        <title>Genome sequence of Apiotrichum porosum DSM 27194.</title>
        <authorList>
            <person name="Aliyu H."/>
            <person name="Gorte O."/>
            <person name="Ochsenreither K."/>
        </authorList>
    </citation>
    <scope>NUCLEOTIDE SEQUENCE [LARGE SCALE GENOMIC DNA]</scope>
    <source>
        <strain evidence="1 2">DSM 27194</strain>
    </source>
</reference>
<protein>
    <submittedName>
        <fullName evidence="1">Uncharacterized protein</fullName>
    </submittedName>
</protein>
<comment type="caution">
    <text evidence="1">The sequence shown here is derived from an EMBL/GenBank/DDBJ whole genome shotgun (WGS) entry which is preliminary data.</text>
</comment>
<gene>
    <name evidence="1" type="ORF">EHS24_000651</name>
</gene>
<sequence length="296" mass="32781">MVERHVDSGAWFPCPGLTRLQFETAPDDERFLCLEHFYFSEYLTDGVGATTNVTRVVLENPEELDVQLRFGHCHGNNCANFGVPMPLLADPLHLLTYVCTTCFELRKKQVSEVNELGRLARARGNDTYVVIAQKDDLVNCCVADCPNPAFSGDLGRNSRAFGRYGYHCRDGPCCKSCWVATYSGVSTMDELRRLFGSATKPKPGVTINMRLVDTAAIDLFASTASSDTDREQLFLAKCIHVAINLYPVPITISIAKRFLRAKLASAKHARAGVWLKHLREDADSWQEAAAADAGNQ</sequence>
<accession>A0A427YAU7</accession>
<dbReference type="EMBL" id="RSCE01000001">
    <property type="protein sequence ID" value="RSH88124.1"/>
    <property type="molecule type" value="Genomic_DNA"/>
</dbReference>
<keyword evidence="2" id="KW-1185">Reference proteome</keyword>
<dbReference type="GeneID" id="39585194"/>